<evidence type="ECO:0000259" key="7">
    <source>
        <dbReference type="Pfam" id="PF03553"/>
    </source>
</evidence>
<sequence length="650" mass="68260">MTRPLVKPLGMRALFIGLGLFALTMSPSLGQEQGPIEVPDPVLSGIEFSVSVPGDSALAARGAPTLRVAGASFSLSYDATEGAWTADDVSVASSGSAPVKVVANDAVLRSTTTRTIPGWLSILPPLLAIGMALLYRRVVPALFFGIWVGAVIAIGITPWGAFKGLLDSFQVYVLNAMSSSSHVAIILFSLMIGGMVGIISKNGGTLGIVERLTGWAGDSKRGQMVTGVLGVSIFFDDYANTLIVGNTMRPVTDRLRISREKLAYVVDSTAAPIATLAFVTTWIGYQVGLLGTAIQNIDGFAQGAYSVFLSSLPYNFYPLLTLFFVFLVAYSGLDFGPMYQAERRARETGEVLGKEAKVDEAASEGEELQPPDRTPFRAVNAVIPILVLVGGVLGGLYATGVQAAGVDASLRDIIGEANSYTALMWGSILGVLVAAALSIGQGILDLEQTVEAWYEGLKSMLFAMIILVLAWALSNITEVLHTADFLVSVLGEWLPPGVVPALIFVLAAATAFATGSSWGTMGILMPLVVPLVWAVLVQNGMDDPSHYHILYSSVSCVLAGSVWGDHCSPISDTTILSSMASGCDHVEHVRTQLPYALSVGTVAIVFGTLPAGFGMPWWVGLLVGAALLYGLLKVVGTPVDTAEAPAEAPA</sequence>
<keyword evidence="4 6" id="KW-1133">Transmembrane helix</keyword>
<dbReference type="GO" id="GO:0005886">
    <property type="term" value="C:plasma membrane"/>
    <property type="evidence" value="ECO:0007669"/>
    <property type="project" value="UniProtKB-SubCell"/>
</dbReference>
<keyword evidence="3 6" id="KW-0812">Transmembrane</keyword>
<evidence type="ECO:0000256" key="1">
    <source>
        <dbReference type="ARBA" id="ARBA00004651"/>
    </source>
</evidence>
<dbReference type="AlphaFoldDB" id="A0AAW5P497"/>
<organism evidence="8 9">
    <name type="scientific">Salinibacter ruber</name>
    <dbReference type="NCBI Taxonomy" id="146919"/>
    <lineage>
        <taxon>Bacteria</taxon>
        <taxon>Pseudomonadati</taxon>
        <taxon>Rhodothermota</taxon>
        <taxon>Rhodothermia</taxon>
        <taxon>Rhodothermales</taxon>
        <taxon>Salinibacteraceae</taxon>
        <taxon>Salinibacter</taxon>
    </lineage>
</organism>
<dbReference type="EMBL" id="JANTZM010000002">
    <property type="protein sequence ID" value="MCS4156703.1"/>
    <property type="molecule type" value="Genomic_DNA"/>
</dbReference>
<feature type="transmembrane region" description="Helical" evidence="6">
    <location>
        <begin position="615"/>
        <end position="632"/>
    </location>
</feature>
<feature type="transmembrane region" description="Helical" evidence="6">
    <location>
        <begin position="452"/>
        <end position="473"/>
    </location>
</feature>
<proteinExistence type="predicted"/>
<accession>A0AAW5P497</accession>
<feature type="transmembrane region" description="Helical" evidence="6">
    <location>
        <begin position="493"/>
        <end position="514"/>
    </location>
</feature>
<feature type="transmembrane region" description="Helical" evidence="6">
    <location>
        <begin position="142"/>
        <end position="162"/>
    </location>
</feature>
<name>A0AAW5P497_9BACT</name>
<evidence type="ECO:0000256" key="4">
    <source>
        <dbReference type="ARBA" id="ARBA00022989"/>
    </source>
</evidence>
<comment type="caution">
    <text evidence="8">The sequence shown here is derived from an EMBL/GenBank/DDBJ whole genome shotgun (WGS) entry which is preliminary data.</text>
</comment>
<feature type="transmembrane region" description="Helical" evidence="6">
    <location>
        <begin position="262"/>
        <end position="285"/>
    </location>
</feature>
<dbReference type="Pfam" id="PF03553">
    <property type="entry name" value="Na_H_antiporter"/>
    <property type="match status" value="1"/>
</dbReference>
<evidence type="ECO:0000313" key="9">
    <source>
        <dbReference type="Proteomes" id="UP001155110"/>
    </source>
</evidence>
<dbReference type="PANTHER" id="PTHR43478:SF1">
    <property type="entry name" value="NA+_H+ ANTIPORTER NHAC-LIKE C-TERMINAL DOMAIN-CONTAINING PROTEIN"/>
    <property type="match status" value="1"/>
</dbReference>
<protein>
    <submittedName>
        <fullName evidence="8">Na+/H+ antiporter NhaC</fullName>
    </submittedName>
</protein>
<dbReference type="Proteomes" id="UP001155110">
    <property type="component" value="Unassembled WGS sequence"/>
</dbReference>
<feature type="transmembrane region" description="Helical" evidence="6">
    <location>
        <begin position="182"/>
        <end position="199"/>
    </location>
</feature>
<keyword evidence="5 6" id="KW-0472">Membrane</keyword>
<evidence type="ECO:0000256" key="3">
    <source>
        <dbReference type="ARBA" id="ARBA00022692"/>
    </source>
</evidence>
<keyword evidence="2" id="KW-1003">Cell membrane</keyword>
<feature type="transmembrane region" description="Helical" evidence="6">
    <location>
        <begin position="316"/>
        <end position="336"/>
    </location>
</feature>
<gene>
    <name evidence="8" type="ORF">GGP99_000640</name>
</gene>
<reference evidence="8" key="1">
    <citation type="submission" date="2022-08" db="EMBL/GenBank/DDBJ databases">
        <title>Genomic Encyclopedia of Type Strains, Phase V (KMG-V): Genome sequencing to study the core and pangenomes of soil and plant-associated prokaryotes.</title>
        <authorList>
            <person name="Whitman W."/>
        </authorList>
    </citation>
    <scope>NUCLEOTIDE SEQUENCE</scope>
    <source>
        <strain evidence="8">SP3002</strain>
    </source>
</reference>
<feature type="transmembrane region" description="Helical" evidence="6">
    <location>
        <begin position="420"/>
        <end position="440"/>
    </location>
</feature>
<feature type="domain" description="Na+/H+ antiporter NhaC-like C-terminal" evidence="7">
    <location>
        <begin position="274"/>
        <end position="606"/>
    </location>
</feature>
<evidence type="ECO:0000313" key="8">
    <source>
        <dbReference type="EMBL" id="MCS4156703.1"/>
    </source>
</evidence>
<dbReference type="InterPro" id="IPR018461">
    <property type="entry name" value="Na/H_Antiport_NhaC-like_C"/>
</dbReference>
<dbReference type="PANTHER" id="PTHR43478">
    <property type="entry name" value="NA+/H+ ANTIPORTER-RELATED"/>
    <property type="match status" value="1"/>
</dbReference>
<feature type="transmembrane region" description="Helical" evidence="6">
    <location>
        <begin position="116"/>
        <end position="135"/>
    </location>
</feature>
<evidence type="ECO:0000256" key="2">
    <source>
        <dbReference type="ARBA" id="ARBA00022475"/>
    </source>
</evidence>
<feature type="transmembrane region" description="Helical" evidence="6">
    <location>
        <begin position="521"/>
        <end position="541"/>
    </location>
</feature>
<evidence type="ECO:0000256" key="5">
    <source>
        <dbReference type="ARBA" id="ARBA00023136"/>
    </source>
</evidence>
<evidence type="ECO:0000256" key="6">
    <source>
        <dbReference type="SAM" id="Phobius"/>
    </source>
</evidence>
<feature type="transmembrane region" description="Helical" evidence="6">
    <location>
        <begin position="378"/>
        <end position="400"/>
    </location>
</feature>
<comment type="subcellular location">
    <subcellularLocation>
        <location evidence="1">Cell membrane</location>
        <topology evidence="1">Multi-pass membrane protein</topology>
    </subcellularLocation>
</comment>